<dbReference type="AlphaFoldDB" id="A0A5A8C6A4"/>
<sequence>MTPSTLYFKHMLYDWWCCGYQTRSLAIPLHRITDIKLTRGCCDEQGLCSCLRCSCGFEDASASPWKLLVYKSKMSSPTEASPELVIHCARDPAGIKRQVFDARAAFLRLADARPAPAAKGPVAAGGSPAAPPPDARSACADPGAHLVRPGASRSVGGNEAGDASVEVLVF</sequence>
<proteinExistence type="predicted"/>
<protein>
    <submittedName>
        <fullName evidence="2">Uncharacterized protein</fullName>
    </submittedName>
</protein>
<evidence type="ECO:0000256" key="1">
    <source>
        <dbReference type="SAM" id="MobiDB-lite"/>
    </source>
</evidence>
<feature type="region of interest" description="Disordered" evidence="1">
    <location>
        <begin position="116"/>
        <end position="143"/>
    </location>
</feature>
<evidence type="ECO:0000313" key="2">
    <source>
        <dbReference type="EMBL" id="KAA0148099.1"/>
    </source>
</evidence>
<name>A0A5A8C6A4_CAFRO</name>
<gene>
    <name evidence="2" type="ORF">FNF29_06894</name>
</gene>
<feature type="compositionally biased region" description="Low complexity" evidence="1">
    <location>
        <begin position="116"/>
        <end position="128"/>
    </location>
</feature>
<evidence type="ECO:0000313" key="3">
    <source>
        <dbReference type="Proteomes" id="UP000323011"/>
    </source>
</evidence>
<dbReference type="Proteomes" id="UP000323011">
    <property type="component" value="Unassembled WGS sequence"/>
</dbReference>
<organism evidence="2 3">
    <name type="scientific">Cafeteria roenbergensis</name>
    <name type="common">Marine flagellate</name>
    <dbReference type="NCBI Taxonomy" id="33653"/>
    <lineage>
        <taxon>Eukaryota</taxon>
        <taxon>Sar</taxon>
        <taxon>Stramenopiles</taxon>
        <taxon>Bigyra</taxon>
        <taxon>Opalozoa</taxon>
        <taxon>Bicosoecida</taxon>
        <taxon>Cafeteriaceae</taxon>
        <taxon>Cafeteria</taxon>
    </lineage>
</organism>
<accession>A0A5A8C6A4</accession>
<keyword evidence="3" id="KW-1185">Reference proteome</keyword>
<reference evidence="2 3" key="1">
    <citation type="submission" date="2019-07" db="EMBL/GenBank/DDBJ databases">
        <title>Genomes of Cafeteria roenbergensis.</title>
        <authorList>
            <person name="Fischer M.G."/>
            <person name="Hackl T."/>
            <person name="Roman M."/>
        </authorList>
    </citation>
    <scope>NUCLEOTIDE SEQUENCE [LARGE SCALE GENOMIC DNA]</scope>
    <source>
        <strain evidence="2 3">BVI</strain>
    </source>
</reference>
<comment type="caution">
    <text evidence="2">The sequence shown here is derived from an EMBL/GenBank/DDBJ whole genome shotgun (WGS) entry which is preliminary data.</text>
</comment>
<dbReference type="EMBL" id="VLTN01000057">
    <property type="protein sequence ID" value="KAA0148099.1"/>
    <property type="molecule type" value="Genomic_DNA"/>
</dbReference>